<sequence length="193" mass="21056">MGEWEFGRLVYLGLLLVAVGGWLVVEHRGRIGAALRQLLAWGLLFLGVVAAYGLWSDIRTQVAPRQSVMEAGTQIELPRAPDGHYYLTLHIAGTPVRFMVDTGATEVVLSDRDARRLGIDPETLVFTGRAQTANGVIRTARVRLDEVTLDGFPEGRIAASVGDGPLGMSLLGMDYLNRFSRIEIAAGRLVLTR</sequence>
<dbReference type="SUPFAM" id="SSF50630">
    <property type="entry name" value="Acid proteases"/>
    <property type="match status" value="1"/>
</dbReference>
<name>A0ABU1F7W7_9RHOB</name>
<dbReference type="InterPro" id="IPR011969">
    <property type="entry name" value="Clan_AA_Asp_peptidase_C"/>
</dbReference>
<keyword evidence="2" id="KW-0645">Protease</keyword>
<dbReference type="GO" id="GO:0008233">
    <property type="term" value="F:peptidase activity"/>
    <property type="evidence" value="ECO:0007669"/>
    <property type="project" value="UniProtKB-KW"/>
</dbReference>
<proteinExistence type="predicted"/>
<dbReference type="Gene3D" id="2.40.70.10">
    <property type="entry name" value="Acid Proteases"/>
    <property type="match status" value="1"/>
</dbReference>
<dbReference type="RefSeq" id="WP_310457208.1">
    <property type="nucleotide sequence ID" value="NZ_JAVKPH010000009.1"/>
</dbReference>
<dbReference type="GO" id="GO:0006508">
    <property type="term" value="P:proteolysis"/>
    <property type="evidence" value="ECO:0007669"/>
    <property type="project" value="UniProtKB-KW"/>
</dbReference>
<comment type="caution">
    <text evidence="2">The sequence shown here is derived from an EMBL/GenBank/DDBJ whole genome shotgun (WGS) entry which is preliminary data.</text>
</comment>
<dbReference type="EC" id="3.4.23.-" evidence="2"/>
<dbReference type="Proteomes" id="UP001247754">
    <property type="component" value="Unassembled WGS sequence"/>
</dbReference>
<organism evidence="2 3">
    <name type="scientific">Ruixingdingia sedimenti</name>
    <dbReference type="NCBI Taxonomy" id="3073604"/>
    <lineage>
        <taxon>Bacteria</taxon>
        <taxon>Pseudomonadati</taxon>
        <taxon>Pseudomonadota</taxon>
        <taxon>Alphaproteobacteria</taxon>
        <taxon>Rhodobacterales</taxon>
        <taxon>Paracoccaceae</taxon>
        <taxon>Ruixingdingia</taxon>
    </lineage>
</organism>
<keyword evidence="1" id="KW-0472">Membrane</keyword>
<accession>A0ABU1F7W7</accession>
<reference evidence="2 3" key="1">
    <citation type="submission" date="2023-09" db="EMBL/GenBank/DDBJ databases">
        <title>Xinfangfangia sedmenti sp. nov., isolated the sedment.</title>
        <authorList>
            <person name="Xu L."/>
        </authorList>
    </citation>
    <scope>NUCLEOTIDE SEQUENCE [LARGE SCALE GENOMIC DNA]</scope>
    <source>
        <strain evidence="2 3">LG-4</strain>
    </source>
</reference>
<evidence type="ECO:0000313" key="2">
    <source>
        <dbReference type="EMBL" id="MDR5652966.1"/>
    </source>
</evidence>
<keyword evidence="1" id="KW-0812">Transmembrane</keyword>
<dbReference type="InterPro" id="IPR021109">
    <property type="entry name" value="Peptidase_aspartic_dom_sf"/>
</dbReference>
<evidence type="ECO:0000256" key="1">
    <source>
        <dbReference type="SAM" id="Phobius"/>
    </source>
</evidence>
<dbReference type="InterPro" id="IPR034122">
    <property type="entry name" value="Retropepsin-like_bacterial"/>
</dbReference>
<evidence type="ECO:0000313" key="3">
    <source>
        <dbReference type="Proteomes" id="UP001247754"/>
    </source>
</evidence>
<keyword evidence="1" id="KW-1133">Transmembrane helix</keyword>
<protein>
    <submittedName>
        <fullName evidence="2">TIGR02281 family clan AA aspartic protease</fullName>
        <ecNumber evidence="2">3.4.23.-</ecNumber>
    </submittedName>
</protein>
<feature type="transmembrane region" description="Helical" evidence="1">
    <location>
        <begin position="6"/>
        <end position="25"/>
    </location>
</feature>
<dbReference type="EMBL" id="JAVKPH010000009">
    <property type="protein sequence ID" value="MDR5652966.1"/>
    <property type="molecule type" value="Genomic_DNA"/>
</dbReference>
<feature type="transmembrane region" description="Helical" evidence="1">
    <location>
        <begin position="37"/>
        <end position="55"/>
    </location>
</feature>
<dbReference type="Pfam" id="PF13975">
    <property type="entry name" value="gag-asp_proteas"/>
    <property type="match status" value="1"/>
</dbReference>
<keyword evidence="3" id="KW-1185">Reference proteome</keyword>
<dbReference type="CDD" id="cd05483">
    <property type="entry name" value="retropepsin_like_bacteria"/>
    <property type="match status" value="1"/>
</dbReference>
<keyword evidence="2" id="KW-0378">Hydrolase</keyword>
<gene>
    <name evidence="2" type="ORF">RGD00_10140</name>
</gene>
<dbReference type="NCBIfam" id="TIGR02281">
    <property type="entry name" value="clan_AA_DTGA"/>
    <property type="match status" value="1"/>
</dbReference>